<dbReference type="SUPFAM" id="SSF53613">
    <property type="entry name" value="Ribokinase-like"/>
    <property type="match status" value="1"/>
</dbReference>
<evidence type="ECO:0000256" key="4">
    <source>
        <dbReference type="ARBA" id="ARBA00022679"/>
    </source>
</evidence>
<feature type="binding site" evidence="12">
    <location>
        <position position="138"/>
    </location>
    <ligand>
        <name>substrate</name>
    </ligand>
</feature>
<feature type="binding site" evidence="12">
    <location>
        <position position="275"/>
    </location>
    <ligand>
        <name>K(+)</name>
        <dbReference type="ChEBI" id="CHEBI:29103"/>
    </ligand>
</feature>
<keyword evidence="7 12" id="KW-0418">Kinase</keyword>
<feature type="binding site" evidence="12">
    <location>
        <begin position="39"/>
        <end position="43"/>
    </location>
    <ligand>
        <name>substrate</name>
    </ligand>
</feature>
<evidence type="ECO:0000256" key="11">
    <source>
        <dbReference type="ARBA" id="ARBA00023277"/>
    </source>
</evidence>
<keyword evidence="11 12" id="KW-0119">Carbohydrate metabolism</keyword>
<comment type="pathway">
    <text evidence="12">Carbohydrate metabolism; D-ribose degradation; D-ribose 5-phosphate from beta-D-ribopyranose: step 2/2.</text>
</comment>
<comment type="activity regulation">
    <text evidence="12">Activated by a monovalent cation that binds near, but not in, the active site. The most likely occupant of the site in vivo is potassium. Ion binding induces a conformational change that may alter substrate affinity.</text>
</comment>
<protein>
    <recommendedName>
        <fullName evidence="3 12">Ribokinase</fullName>
        <shortName evidence="12">RK</shortName>
        <ecNumber evidence="2 12">2.7.1.15</ecNumber>
    </recommendedName>
</protein>
<feature type="domain" description="Carbohydrate kinase PfkB" evidence="13">
    <location>
        <begin position="1"/>
        <end position="284"/>
    </location>
</feature>
<dbReference type="KEGG" id="cvc:BKX93_05830"/>
<dbReference type="Pfam" id="PF00294">
    <property type="entry name" value="PfkB"/>
    <property type="match status" value="1"/>
</dbReference>
<dbReference type="NCBIfam" id="TIGR02152">
    <property type="entry name" value="D_ribokin_bact"/>
    <property type="match status" value="1"/>
</dbReference>
<organism evidence="14 15">
    <name type="scientific">Chromobacterium vaccinii</name>
    <dbReference type="NCBI Taxonomy" id="1108595"/>
    <lineage>
        <taxon>Bacteria</taxon>
        <taxon>Pseudomonadati</taxon>
        <taxon>Pseudomonadota</taxon>
        <taxon>Betaproteobacteria</taxon>
        <taxon>Neisseriales</taxon>
        <taxon>Chromobacteriaceae</taxon>
        <taxon>Chromobacterium</taxon>
    </lineage>
</organism>
<keyword evidence="10 12" id="KW-0630">Potassium</keyword>
<name>A0A1D9LEC6_9NEIS</name>
<feature type="binding site" evidence="12">
    <location>
        <position position="266"/>
    </location>
    <ligand>
        <name>ATP</name>
        <dbReference type="ChEBI" id="CHEBI:30616"/>
    </ligand>
</feature>
<evidence type="ECO:0000256" key="3">
    <source>
        <dbReference type="ARBA" id="ARBA00016943"/>
    </source>
</evidence>
<keyword evidence="5 12" id="KW-0479">Metal-binding</keyword>
<dbReference type="CDD" id="cd01174">
    <property type="entry name" value="ribokinase"/>
    <property type="match status" value="1"/>
</dbReference>
<dbReference type="AlphaFoldDB" id="A0A1D9LEC6"/>
<keyword evidence="4 12" id="KW-0808">Transferase</keyword>
<dbReference type="Proteomes" id="UP000178776">
    <property type="component" value="Chromosome"/>
</dbReference>
<evidence type="ECO:0000313" key="15">
    <source>
        <dbReference type="Proteomes" id="UP000178776"/>
    </source>
</evidence>
<feature type="active site" description="Proton acceptor" evidence="12">
    <location>
        <position position="244"/>
    </location>
</feature>
<evidence type="ECO:0000256" key="1">
    <source>
        <dbReference type="ARBA" id="ARBA00005380"/>
    </source>
</evidence>
<evidence type="ECO:0000256" key="6">
    <source>
        <dbReference type="ARBA" id="ARBA00022741"/>
    </source>
</evidence>
<dbReference type="GO" id="GO:0005829">
    <property type="term" value="C:cytosol"/>
    <property type="evidence" value="ECO:0007669"/>
    <property type="project" value="TreeGrafter"/>
</dbReference>
<evidence type="ECO:0000256" key="9">
    <source>
        <dbReference type="ARBA" id="ARBA00022842"/>
    </source>
</evidence>
<dbReference type="GO" id="GO:0005524">
    <property type="term" value="F:ATP binding"/>
    <property type="evidence" value="ECO:0007669"/>
    <property type="project" value="UniProtKB-UniRule"/>
</dbReference>
<comment type="similarity">
    <text evidence="12">Belongs to the carbohydrate kinase PfkB family. Ribokinase subfamily.</text>
</comment>
<comment type="similarity">
    <text evidence="1">Belongs to the carbohydrate kinase pfkB family.</text>
</comment>
<feature type="binding site" evidence="12">
    <location>
        <position position="272"/>
    </location>
    <ligand>
        <name>K(+)</name>
        <dbReference type="ChEBI" id="CHEBI:29103"/>
    </ligand>
</feature>
<dbReference type="PANTHER" id="PTHR10584:SF166">
    <property type="entry name" value="RIBOKINASE"/>
    <property type="match status" value="1"/>
</dbReference>
<comment type="subcellular location">
    <subcellularLocation>
        <location evidence="12">Cytoplasm</location>
    </subcellularLocation>
</comment>
<dbReference type="UniPathway" id="UPA00916">
    <property type="reaction ID" value="UER00889"/>
</dbReference>
<dbReference type="HAMAP" id="MF_01987">
    <property type="entry name" value="Ribokinase"/>
    <property type="match status" value="1"/>
</dbReference>
<feature type="binding site" evidence="12">
    <location>
        <begin position="243"/>
        <end position="244"/>
    </location>
    <ligand>
        <name>ATP</name>
        <dbReference type="ChEBI" id="CHEBI:30616"/>
    </ligand>
</feature>
<proteinExistence type="inferred from homology"/>
<keyword evidence="8 12" id="KW-0067">ATP-binding</keyword>
<evidence type="ECO:0000313" key="14">
    <source>
        <dbReference type="EMBL" id="AOZ49565.1"/>
    </source>
</evidence>
<feature type="binding site" evidence="12">
    <location>
        <begin position="11"/>
        <end position="13"/>
    </location>
    <ligand>
        <name>substrate</name>
    </ligand>
</feature>
<dbReference type="InterPro" id="IPR029056">
    <property type="entry name" value="Ribokinase-like"/>
</dbReference>
<evidence type="ECO:0000256" key="2">
    <source>
        <dbReference type="ARBA" id="ARBA00012035"/>
    </source>
</evidence>
<dbReference type="InterPro" id="IPR002139">
    <property type="entry name" value="Ribo/fructo_kinase"/>
</dbReference>
<reference evidence="14 15" key="1">
    <citation type="submission" date="2016-10" db="EMBL/GenBank/DDBJ databases">
        <title>Chromobacterium muskegensis sp. nov., an insecticidal bacterium isolated from Sphagnum bogs.</title>
        <authorList>
            <person name="Sparks M.E."/>
            <person name="Blackburn M.B."/>
            <person name="Gundersen-Rindal D.E."/>
            <person name="Mitchell A."/>
            <person name="Farrar R."/>
            <person name="Kuhar D."/>
        </authorList>
    </citation>
    <scope>NUCLEOTIDE SEQUENCE [LARGE SCALE GENOMIC DNA]</scope>
    <source>
        <strain evidence="14 15">21-1</strain>
    </source>
</reference>
<evidence type="ECO:0000256" key="12">
    <source>
        <dbReference type="HAMAP-Rule" id="MF_01987"/>
    </source>
</evidence>
<comment type="caution">
    <text evidence="12">Lacks conserved residue(s) required for the propagation of feature annotation.</text>
</comment>
<dbReference type="EMBL" id="CP017707">
    <property type="protein sequence ID" value="AOZ49565.1"/>
    <property type="molecule type" value="Genomic_DNA"/>
</dbReference>
<evidence type="ECO:0000256" key="7">
    <source>
        <dbReference type="ARBA" id="ARBA00022777"/>
    </source>
</evidence>
<dbReference type="GeneID" id="68840724"/>
<dbReference type="PANTHER" id="PTHR10584">
    <property type="entry name" value="SUGAR KINASE"/>
    <property type="match status" value="1"/>
</dbReference>
<feature type="binding site" evidence="12">
    <location>
        <position position="244"/>
    </location>
    <ligand>
        <name>substrate</name>
    </ligand>
</feature>
<feature type="binding site" evidence="12">
    <location>
        <position position="182"/>
    </location>
    <ligand>
        <name>ATP</name>
        <dbReference type="ChEBI" id="CHEBI:30616"/>
    </ligand>
</feature>
<feature type="binding site" evidence="12">
    <location>
        <begin position="211"/>
        <end position="216"/>
    </location>
    <ligand>
        <name>ATP</name>
        <dbReference type="ChEBI" id="CHEBI:30616"/>
    </ligand>
</feature>
<dbReference type="EC" id="2.7.1.15" evidence="2 12"/>
<feature type="binding site" evidence="12">
    <location>
        <position position="240"/>
    </location>
    <ligand>
        <name>K(+)</name>
        <dbReference type="ChEBI" id="CHEBI:29103"/>
    </ligand>
</feature>
<dbReference type="RefSeq" id="WP_046158456.1">
    <property type="nucleotide sequence ID" value="NZ_CP017707.1"/>
</dbReference>
<dbReference type="PROSITE" id="PS00584">
    <property type="entry name" value="PFKB_KINASES_2"/>
    <property type="match status" value="1"/>
</dbReference>
<keyword evidence="12" id="KW-0963">Cytoplasm</keyword>
<feature type="binding site" evidence="12">
    <location>
        <position position="277"/>
    </location>
    <ligand>
        <name>K(+)</name>
        <dbReference type="ChEBI" id="CHEBI:29103"/>
    </ligand>
</feature>
<feature type="binding site" evidence="12">
    <location>
        <position position="238"/>
    </location>
    <ligand>
        <name>K(+)</name>
        <dbReference type="ChEBI" id="CHEBI:29103"/>
    </ligand>
</feature>
<comment type="cofactor">
    <cofactor evidence="12">
        <name>Mg(2+)</name>
        <dbReference type="ChEBI" id="CHEBI:18420"/>
    </cofactor>
    <text evidence="12">Requires a divalent cation, most likely magnesium in vivo, as an electrophilic catalyst to aid phosphoryl group transfer. It is the chelate of the metal and the nucleotide that is the actual substrate.</text>
</comment>
<evidence type="ECO:0000256" key="5">
    <source>
        <dbReference type="ARBA" id="ARBA00022723"/>
    </source>
</evidence>
<evidence type="ECO:0000256" key="10">
    <source>
        <dbReference type="ARBA" id="ARBA00022958"/>
    </source>
</evidence>
<sequence>MTRVLVVGSINMDLVASAKRMPKLGETLLGEGFSTYPGGKGANQAVAAARLGAQVTLLGCVGDDAFGRDLRAHLEREGVDCGRVETVDGPTGIAVITVSGGDNAILVVPGANHKLTPVHLDAAEQAFIDADVVLTQLEIPLATVRRAAELAARHKKPLLLNPAPAVPLPEELLQRVALLTPNEHEFLTMLAQPDADWRSLLAERPGKLVMTHGKHGAYFALARGQLRHQPGFEVKAVDSTGAGDTFNGALAAFLPLGLEEAVRRANAAGALSVTRPGAQGGMPTLAELEAFLESKA</sequence>
<dbReference type="GO" id="GO:0019303">
    <property type="term" value="P:D-ribose catabolic process"/>
    <property type="evidence" value="ECO:0007669"/>
    <property type="project" value="UniProtKB-UniRule"/>
</dbReference>
<dbReference type="PRINTS" id="PR00990">
    <property type="entry name" value="RIBOKINASE"/>
</dbReference>
<dbReference type="InterPro" id="IPR011877">
    <property type="entry name" value="Ribokinase"/>
</dbReference>
<dbReference type="InterPro" id="IPR002173">
    <property type="entry name" value="Carboh/pur_kinase_PfkB_CS"/>
</dbReference>
<comment type="subunit">
    <text evidence="12">Homodimer.</text>
</comment>
<evidence type="ECO:0000256" key="8">
    <source>
        <dbReference type="ARBA" id="ARBA00022840"/>
    </source>
</evidence>
<evidence type="ECO:0000259" key="13">
    <source>
        <dbReference type="Pfam" id="PF00294"/>
    </source>
</evidence>
<keyword evidence="6 12" id="KW-0547">Nucleotide-binding</keyword>
<dbReference type="STRING" id="1108595.BKX93_05830"/>
<dbReference type="InterPro" id="IPR011611">
    <property type="entry name" value="PfkB_dom"/>
</dbReference>
<dbReference type="GO" id="GO:0004747">
    <property type="term" value="F:ribokinase activity"/>
    <property type="evidence" value="ECO:0007669"/>
    <property type="project" value="UniProtKB-UniRule"/>
</dbReference>
<keyword evidence="9 12" id="KW-0460">Magnesium</keyword>
<comment type="function">
    <text evidence="12">Catalyzes the phosphorylation of ribose at O-5 in a reaction requiring ATP and magnesium. The resulting D-ribose-5-phosphate can then be used either for sythesis of nucleotides, histidine, and tryptophan, or as a component of the pentose phosphate pathway.</text>
</comment>
<dbReference type="Gene3D" id="3.40.1190.20">
    <property type="match status" value="1"/>
</dbReference>
<comment type="catalytic activity">
    <reaction evidence="12">
        <text>D-ribose + ATP = D-ribose 5-phosphate + ADP + H(+)</text>
        <dbReference type="Rhea" id="RHEA:13697"/>
        <dbReference type="ChEBI" id="CHEBI:15378"/>
        <dbReference type="ChEBI" id="CHEBI:30616"/>
        <dbReference type="ChEBI" id="CHEBI:47013"/>
        <dbReference type="ChEBI" id="CHEBI:78346"/>
        <dbReference type="ChEBI" id="CHEBI:456216"/>
        <dbReference type="EC" id="2.7.1.15"/>
    </reaction>
</comment>
<dbReference type="GO" id="GO:0046872">
    <property type="term" value="F:metal ion binding"/>
    <property type="evidence" value="ECO:0007669"/>
    <property type="project" value="UniProtKB-KW"/>
</dbReference>
<accession>A0A1D9LEC6</accession>
<gene>
    <name evidence="12" type="primary">rbsK</name>
    <name evidence="14" type="ORF">BKX93_05830</name>
</gene>